<dbReference type="SMART" id="SM00460">
    <property type="entry name" value="TGc"/>
    <property type="match status" value="1"/>
</dbReference>
<feature type="transmembrane region" description="Helical" evidence="2">
    <location>
        <begin position="620"/>
        <end position="641"/>
    </location>
</feature>
<dbReference type="Pfam" id="PF11992">
    <property type="entry name" value="TgpA_N"/>
    <property type="match status" value="1"/>
</dbReference>
<feature type="transmembrane region" description="Helical" evidence="2">
    <location>
        <begin position="221"/>
        <end position="240"/>
    </location>
</feature>
<evidence type="ECO:0000256" key="2">
    <source>
        <dbReference type="SAM" id="Phobius"/>
    </source>
</evidence>
<evidence type="ECO:0000313" key="5">
    <source>
        <dbReference type="Proteomes" id="UP001056455"/>
    </source>
</evidence>
<feature type="compositionally biased region" description="Polar residues" evidence="1">
    <location>
        <begin position="560"/>
        <end position="593"/>
    </location>
</feature>
<dbReference type="InterPro" id="IPR002931">
    <property type="entry name" value="Transglutaminase-like"/>
</dbReference>
<dbReference type="SUPFAM" id="SSF54001">
    <property type="entry name" value="Cysteine proteinases"/>
    <property type="match status" value="1"/>
</dbReference>
<evidence type="ECO:0000313" key="4">
    <source>
        <dbReference type="EMBL" id="USQ81475.1"/>
    </source>
</evidence>
<dbReference type="PANTHER" id="PTHR42736:SF1">
    <property type="entry name" value="PROTEIN-GLUTAMINE GAMMA-GLUTAMYLTRANSFERASE"/>
    <property type="match status" value="1"/>
</dbReference>
<dbReference type="InterPro" id="IPR021878">
    <property type="entry name" value="TgpA_N"/>
</dbReference>
<keyword evidence="2" id="KW-0812">Transmembrane</keyword>
<feature type="region of interest" description="Disordered" evidence="1">
    <location>
        <begin position="557"/>
        <end position="606"/>
    </location>
</feature>
<dbReference type="Gene3D" id="3.10.620.30">
    <property type="match status" value="1"/>
</dbReference>
<dbReference type="Pfam" id="PF01841">
    <property type="entry name" value="Transglut_core"/>
    <property type="match status" value="1"/>
</dbReference>
<dbReference type="InterPro" id="IPR038765">
    <property type="entry name" value="Papain-like_cys_pep_sf"/>
</dbReference>
<accession>A0ABY4YXJ7</accession>
<keyword evidence="2" id="KW-1133">Transmembrane helix</keyword>
<reference evidence="4" key="1">
    <citation type="submission" date="2022-06" db="EMBL/GenBank/DDBJ databases">
        <title>Ornithinimicrobium HY1793.</title>
        <authorList>
            <person name="Huang Y."/>
        </authorList>
    </citation>
    <scope>NUCLEOTIDE SEQUENCE</scope>
    <source>
        <strain evidence="4">HY1793</strain>
    </source>
</reference>
<sequence length="776" mass="83811">MRFNLDRGMWPEAGLAAFATLAVAWPLTELLREGTWIGPAILMVLLVAVVGSLLRSLDADPTLVVLSQALVATVAILFHYLRDTLNYGIIPWSDTLDRTTELLREAGTTLRTFAAPAPTNDGVEFLIVVVLTLTAISVDSIGVTGRAPATAGIPLAAAFLVSVSNNGHAMQPWFFAAAALGWLLMVAQQGSRLVTGWSSADRRESVGSHDVAFGPTGHRRLARILAVVTVLSALVAASALPHLPPTFFTEGLARNADGRSVGGGGGSVSFTETMDVTADLHNQSDDPVITYRTQQLLQDPLRVTAVHEFDGTTWAEPDYDLSEPVAGSLSPHPGNALPGVDESVRREFSELSVLSNGVKAPSLAVPSPLAEVTADTGMRWDTETSAVRLEEPVDSYDVTFMRLAPGGVSDLPDDIGEAEADPNEFAPYLEPSPTGVEAYTELTEQVIGDETNDLVIGQLLQQHFRSGIYTYDLNLLPGEGQDSSPIAHFLATQQGYCVQFATSMVMMARSQGIPARMALGFLPGEREPNGTWTIVASRAHTWPELWIDGMGWVRFEPTPGIQSGQPPAYTQLNQGTAEADPTQESQATPTGEPTQDPGGAGDEDSWWDSTLDALRSAAPILLRALAVVLVIGLIMAVIAIAGRRHREAVLRNADTPQERIEGQWELLKRSLEDYGINPPPDKSPREMGEHYQDKAHLDRRAGESLGRATATLERARYAPAHQTEGSDDADMHKDVVHVLDSVSSDLPWNIRASAKLFPRSGVHYIRSVVASWFRRK</sequence>
<dbReference type="Proteomes" id="UP001056455">
    <property type="component" value="Chromosome"/>
</dbReference>
<feature type="domain" description="Transglutaminase-like" evidence="3">
    <location>
        <begin position="489"/>
        <end position="559"/>
    </location>
</feature>
<evidence type="ECO:0000256" key="1">
    <source>
        <dbReference type="SAM" id="MobiDB-lite"/>
    </source>
</evidence>
<feature type="transmembrane region" description="Helical" evidence="2">
    <location>
        <begin position="61"/>
        <end position="81"/>
    </location>
</feature>
<proteinExistence type="predicted"/>
<organism evidence="4 5">
    <name type="scientific">Ornithinimicrobium faecis</name>
    <dbReference type="NCBI Taxonomy" id="2934158"/>
    <lineage>
        <taxon>Bacteria</taxon>
        <taxon>Bacillati</taxon>
        <taxon>Actinomycetota</taxon>
        <taxon>Actinomycetes</taxon>
        <taxon>Micrococcales</taxon>
        <taxon>Ornithinimicrobiaceae</taxon>
        <taxon>Ornithinimicrobium</taxon>
    </lineage>
</organism>
<name>A0ABY4YXJ7_9MICO</name>
<keyword evidence="5" id="KW-1185">Reference proteome</keyword>
<feature type="compositionally biased region" description="Basic and acidic residues" evidence="1">
    <location>
        <begin position="682"/>
        <end position="700"/>
    </location>
</feature>
<feature type="transmembrane region" description="Helical" evidence="2">
    <location>
        <begin position="36"/>
        <end position="54"/>
    </location>
</feature>
<feature type="transmembrane region" description="Helical" evidence="2">
    <location>
        <begin position="170"/>
        <end position="187"/>
    </location>
</feature>
<dbReference type="EMBL" id="CP099489">
    <property type="protein sequence ID" value="USQ81475.1"/>
    <property type="molecule type" value="Genomic_DNA"/>
</dbReference>
<dbReference type="RefSeq" id="WP_252594989.1">
    <property type="nucleotide sequence ID" value="NZ_CP099489.1"/>
</dbReference>
<evidence type="ECO:0000259" key="3">
    <source>
        <dbReference type="SMART" id="SM00460"/>
    </source>
</evidence>
<keyword evidence="2" id="KW-0472">Membrane</keyword>
<feature type="region of interest" description="Disordered" evidence="1">
    <location>
        <begin position="676"/>
        <end position="700"/>
    </location>
</feature>
<dbReference type="PANTHER" id="PTHR42736">
    <property type="entry name" value="PROTEIN-GLUTAMINE GAMMA-GLUTAMYLTRANSFERASE"/>
    <property type="match status" value="1"/>
</dbReference>
<dbReference type="InterPro" id="IPR052901">
    <property type="entry name" value="Bact_TGase-like"/>
</dbReference>
<gene>
    <name evidence="4" type="ORF">NF556_07445</name>
</gene>
<protein>
    <submittedName>
        <fullName evidence="4">DUF3488 and transglutaminase-like domain-containing protein</fullName>
    </submittedName>
</protein>
<feature type="region of interest" description="Disordered" evidence="1">
    <location>
        <begin position="712"/>
        <end position="731"/>
    </location>
</feature>